<dbReference type="InterPro" id="IPR036770">
    <property type="entry name" value="Ankyrin_rpt-contain_sf"/>
</dbReference>
<keyword evidence="1" id="KW-0677">Repeat</keyword>
<dbReference type="PROSITE" id="PS50297">
    <property type="entry name" value="ANK_REP_REGION"/>
    <property type="match status" value="1"/>
</dbReference>
<organism evidence="4 5">
    <name type="scientific">Pelagomonas calceolata</name>
    <dbReference type="NCBI Taxonomy" id="35677"/>
    <lineage>
        <taxon>Eukaryota</taxon>
        <taxon>Sar</taxon>
        <taxon>Stramenopiles</taxon>
        <taxon>Ochrophyta</taxon>
        <taxon>Pelagophyceae</taxon>
        <taxon>Pelagomonadales</taxon>
        <taxon>Pelagomonadaceae</taxon>
        <taxon>Pelagomonas</taxon>
    </lineage>
</organism>
<dbReference type="PANTHER" id="PTHR24189:SF50">
    <property type="entry name" value="ANKYRIN REPEAT AND SOCS BOX PROTEIN 2"/>
    <property type="match status" value="1"/>
</dbReference>
<accession>A0A8J2SKF2</accession>
<dbReference type="AlphaFoldDB" id="A0A8J2SKF2"/>
<keyword evidence="5" id="KW-1185">Reference proteome</keyword>
<dbReference type="Gene3D" id="1.25.40.20">
    <property type="entry name" value="Ankyrin repeat-containing domain"/>
    <property type="match status" value="1"/>
</dbReference>
<evidence type="ECO:0000256" key="1">
    <source>
        <dbReference type="ARBA" id="ARBA00022737"/>
    </source>
</evidence>
<dbReference type="OrthoDB" id="4772757at2759"/>
<dbReference type="PROSITE" id="PS50088">
    <property type="entry name" value="ANK_REPEAT"/>
    <property type="match status" value="1"/>
</dbReference>
<evidence type="ECO:0000256" key="2">
    <source>
        <dbReference type="ARBA" id="ARBA00023043"/>
    </source>
</evidence>
<gene>
    <name evidence="4" type="ORF">PECAL_4P19200</name>
</gene>
<reference evidence="4" key="1">
    <citation type="submission" date="2021-11" db="EMBL/GenBank/DDBJ databases">
        <authorList>
            <consortium name="Genoscope - CEA"/>
            <person name="William W."/>
        </authorList>
    </citation>
    <scope>NUCLEOTIDE SEQUENCE</scope>
</reference>
<dbReference type="SUPFAM" id="SSF48403">
    <property type="entry name" value="Ankyrin repeat"/>
    <property type="match status" value="1"/>
</dbReference>
<dbReference type="InterPro" id="IPR050745">
    <property type="entry name" value="Multifunctional_regulatory"/>
</dbReference>
<dbReference type="InterPro" id="IPR002110">
    <property type="entry name" value="Ankyrin_rpt"/>
</dbReference>
<evidence type="ECO:0000313" key="5">
    <source>
        <dbReference type="Proteomes" id="UP000789595"/>
    </source>
</evidence>
<protein>
    <submittedName>
        <fullName evidence="4">Uncharacterized protein</fullName>
    </submittedName>
</protein>
<dbReference type="SMART" id="SM00248">
    <property type="entry name" value="ANK"/>
    <property type="match status" value="2"/>
</dbReference>
<comment type="caution">
    <text evidence="4">The sequence shown here is derived from an EMBL/GenBank/DDBJ whole genome shotgun (WGS) entry which is preliminary data.</text>
</comment>
<dbReference type="Pfam" id="PF12796">
    <property type="entry name" value="Ank_2"/>
    <property type="match status" value="1"/>
</dbReference>
<sequence length="300" mass="33949">MDAGDDQLGRARVKLTNVWATMKGVFARAWDHKSVCFFVGAASEGDIPVVERWLDRQDREAINDRDESGLSLLMLCMNSNIEAHHIQCARMITARGGDVNMGDSYGWKPLHYACYPEGYASAMVSLLLQAGANVNARTEHGNQTPLGVLLQEFDFCVDYEEEEISRASHQRLVSRSGLEILIVLLRAGASIDRCMRDFSTEAGDLSAEELMQDFLSCRPHYADDESFAKCRELVAGVRAYGTYKAYVREPHRRFLRLRSLLVRGRAKVRDRSKDSRRLERIARLPNGACWHVLSFWRDAG</sequence>
<dbReference type="EMBL" id="CAKKNE010000004">
    <property type="protein sequence ID" value="CAH0374623.1"/>
    <property type="molecule type" value="Genomic_DNA"/>
</dbReference>
<dbReference type="Proteomes" id="UP000789595">
    <property type="component" value="Unassembled WGS sequence"/>
</dbReference>
<keyword evidence="2 3" id="KW-0040">ANK repeat</keyword>
<name>A0A8J2SKF2_9STRA</name>
<evidence type="ECO:0000256" key="3">
    <source>
        <dbReference type="PROSITE-ProRule" id="PRU00023"/>
    </source>
</evidence>
<evidence type="ECO:0000313" key="4">
    <source>
        <dbReference type="EMBL" id="CAH0374623.1"/>
    </source>
</evidence>
<dbReference type="PANTHER" id="PTHR24189">
    <property type="entry name" value="MYOTROPHIN"/>
    <property type="match status" value="1"/>
</dbReference>
<feature type="repeat" description="ANK" evidence="3">
    <location>
        <begin position="105"/>
        <end position="139"/>
    </location>
</feature>
<proteinExistence type="predicted"/>